<evidence type="ECO:0000313" key="3">
    <source>
        <dbReference type="Proteomes" id="UP001617351"/>
    </source>
</evidence>
<dbReference type="RefSeq" id="WP_402387557.1">
    <property type="nucleotide sequence ID" value="NZ_JBIUYY010000022.1"/>
</dbReference>
<keyword evidence="3" id="KW-1185">Reference proteome</keyword>
<name>A0ABW8ERA7_STRT5</name>
<sequence length="196" mass="21026">MSETIRGKPVAEDTLPEPDQLPLTPDELKKRDLENFGAFYKAPPADSYADPTTPRLLQPTPSPLQPQSPFLKPPTAPAGPRGPHGELPGQRLNIEPAILNTAAGSADEIHTAFTKPAAALETPAKAAATAMAGWESEYALRAAHKQWEIQAGTVAGWLAHIAESLRAGARDHTKTDTAIEEAFRGVKPRRSLLEGF</sequence>
<feature type="compositionally biased region" description="Basic and acidic residues" evidence="1">
    <location>
        <begin position="1"/>
        <end position="11"/>
    </location>
</feature>
<protein>
    <submittedName>
        <fullName evidence="2">Uncharacterized protein</fullName>
    </submittedName>
</protein>
<reference evidence="2 3" key="1">
    <citation type="submission" date="2024-10" db="EMBL/GenBank/DDBJ databases">
        <title>The Natural Products Discovery Center: Release of the First 8490 Sequenced Strains for Exploring Actinobacteria Biosynthetic Diversity.</title>
        <authorList>
            <person name="Kalkreuter E."/>
            <person name="Kautsar S.A."/>
            <person name="Yang D."/>
            <person name="Bader C.D."/>
            <person name="Teijaro C.N."/>
            <person name="Fluegel L."/>
            <person name="Davis C.M."/>
            <person name="Simpson J.R."/>
            <person name="Lauterbach L."/>
            <person name="Steele A.D."/>
            <person name="Gui C."/>
            <person name="Meng S."/>
            <person name="Li G."/>
            <person name="Viehrig K."/>
            <person name="Ye F."/>
            <person name="Su P."/>
            <person name="Kiefer A.F."/>
            <person name="Nichols A."/>
            <person name="Cepeda A.J."/>
            <person name="Yan W."/>
            <person name="Fan B."/>
            <person name="Jiang Y."/>
            <person name="Adhikari A."/>
            <person name="Zheng C.-J."/>
            <person name="Schuster L."/>
            <person name="Cowan T.M."/>
            <person name="Smanski M.J."/>
            <person name="Chevrette M.G."/>
            <person name="De Carvalho L.P.S."/>
            <person name="Shen B."/>
        </authorList>
    </citation>
    <scope>NUCLEOTIDE SEQUENCE [LARGE SCALE GENOMIC DNA]</scope>
    <source>
        <strain evidence="2 3">NPDC087220</strain>
    </source>
</reference>
<dbReference type="SUPFAM" id="SSF140453">
    <property type="entry name" value="EsxAB dimer-like"/>
    <property type="match status" value="1"/>
</dbReference>
<organism evidence="2 3">
    <name type="scientific">Streptomyces toxytricini</name>
    <name type="common">Actinomyces toxytricini</name>
    <dbReference type="NCBI Taxonomy" id="67369"/>
    <lineage>
        <taxon>Bacteria</taxon>
        <taxon>Bacillati</taxon>
        <taxon>Actinomycetota</taxon>
        <taxon>Actinomycetes</taxon>
        <taxon>Kitasatosporales</taxon>
        <taxon>Streptomycetaceae</taxon>
        <taxon>Streptomyces</taxon>
    </lineage>
</organism>
<feature type="compositionally biased region" description="Pro residues" evidence="1">
    <location>
        <begin position="60"/>
        <end position="77"/>
    </location>
</feature>
<dbReference type="EMBL" id="JBIUYY010000022">
    <property type="protein sequence ID" value="MFJ2825799.1"/>
    <property type="molecule type" value="Genomic_DNA"/>
</dbReference>
<dbReference type="InterPro" id="IPR036689">
    <property type="entry name" value="ESAT-6-like_sf"/>
</dbReference>
<evidence type="ECO:0000313" key="2">
    <source>
        <dbReference type="EMBL" id="MFJ2825799.1"/>
    </source>
</evidence>
<gene>
    <name evidence="2" type="ORF">ACIO7M_32495</name>
</gene>
<evidence type="ECO:0000256" key="1">
    <source>
        <dbReference type="SAM" id="MobiDB-lite"/>
    </source>
</evidence>
<dbReference type="Gene3D" id="1.10.287.1060">
    <property type="entry name" value="ESAT-6-like"/>
    <property type="match status" value="1"/>
</dbReference>
<proteinExistence type="predicted"/>
<accession>A0ABW8ERA7</accession>
<dbReference type="Proteomes" id="UP001617351">
    <property type="component" value="Unassembled WGS sequence"/>
</dbReference>
<feature type="region of interest" description="Disordered" evidence="1">
    <location>
        <begin position="1"/>
        <end position="90"/>
    </location>
</feature>
<comment type="caution">
    <text evidence="2">The sequence shown here is derived from an EMBL/GenBank/DDBJ whole genome shotgun (WGS) entry which is preliminary data.</text>
</comment>